<evidence type="ECO:0000313" key="2">
    <source>
        <dbReference type="EMBL" id="GJJ14816.1"/>
    </source>
</evidence>
<protein>
    <submittedName>
        <fullName evidence="2">Uncharacterized protein</fullName>
    </submittedName>
</protein>
<proteinExistence type="predicted"/>
<dbReference type="EMBL" id="BPWL01000010">
    <property type="protein sequence ID" value="GJJ14816.1"/>
    <property type="molecule type" value="Genomic_DNA"/>
</dbReference>
<dbReference type="InterPro" id="IPR022234">
    <property type="entry name" value="DUF3759"/>
</dbReference>
<dbReference type="Pfam" id="PF12585">
    <property type="entry name" value="DUF3759"/>
    <property type="match status" value="2"/>
</dbReference>
<reference evidence="2" key="1">
    <citation type="submission" date="2021-10" db="EMBL/GenBank/DDBJ databases">
        <title>De novo Genome Assembly of Clathrus columnatus (Basidiomycota, Fungi) Using Illumina and Nanopore Sequence Data.</title>
        <authorList>
            <person name="Ogiso-Tanaka E."/>
            <person name="Itagaki H."/>
            <person name="Hosoya T."/>
            <person name="Hosaka K."/>
        </authorList>
    </citation>
    <scope>NUCLEOTIDE SEQUENCE</scope>
    <source>
        <strain evidence="2">MO-923</strain>
    </source>
</reference>
<keyword evidence="3" id="KW-1185">Reference proteome</keyword>
<accession>A0AAV5APJ9</accession>
<name>A0AAV5APJ9_9AGAM</name>
<gene>
    <name evidence="2" type="ORF">Clacol_009084</name>
</gene>
<dbReference type="Proteomes" id="UP001050691">
    <property type="component" value="Unassembled WGS sequence"/>
</dbReference>
<sequence length="207" mass="22795">MGWLDLINNSDAHDQPNSEDIQQVTSGHKGSVTHGLLAAAASYEAAKAYEKHVADNGKPDNHAQAKEILAAFSGAFIDQVVETKGLDFIDKEKAKHDAKKHIDENFTETTYVEEYGQQPHKAEFSHELIAGAASFEAAKAYEKHCAANGKPASHALAKELLAGFAGAFIDREVETKGLDFIDREKAKRHAEQHVDENFTENVYVENY</sequence>
<evidence type="ECO:0000256" key="1">
    <source>
        <dbReference type="SAM" id="MobiDB-lite"/>
    </source>
</evidence>
<dbReference type="AlphaFoldDB" id="A0AAV5APJ9"/>
<evidence type="ECO:0000313" key="3">
    <source>
        <dbReference type="Proteomes" id="UP001050691"/>
    </source>
</evidence>
<feature type="region of interest" description="Disordered" evidence="1">
    <location>
        <begin position="1"/>
        <end position="26"/>
    </location>
</feature>
<organism evidence="2 3">
    <name type="scientific">Clathrus columnatus</name>
    <dbReference type="NCBI Taxonomy" id="1419009"/>
    <lineage>
        <taxon>Eukaryota</taxon>
        <taxon>Fungi</taxon>
        <taxon>Dikarya</taxon>
        <taxon>Basidiomycota</taxon>
        <taxon>Agaricomycotina</taxon>
        <taxon>Agaricomycetes</taxon>
        <taxon>Phallomycetidae</taxon>
        <taxon>Phallales</taxon>
        <taxon>Clathraceae</taxon>
        <taxon>Clathrus</taxon>
    </lineage>
</organism>
<dbReference type="PANTHER" id="PTHR37450">
    <property type="entry name" value="CIPC PROTEIN"/>
    <property type="match status" value="1"/>
</dbReference>
<dbReference type="PANTHER" id="PTHR37450:SF1">
    <property type="entry name" value="CIPC PROTEIN"/>
    <property type="match status" value="1"/>
</dbReference>
<comment type="caution">
    <text evidence="2">The sequence shown here is derived from an EMBL/GenBank/DDBJ whole genome shotgun (WGS) entry which is preliminary data.</text>
</comment>